<dbReference type="AlphaFoldDB" id="A0A4R4PA85"/>
<reference evidence="2 3" key="1">
    <citation type="submission" date="2019-03" db="EMBL/GenBank/DDBJ databases">
        <title>Draft genome sequences of novel Actinobacteria.</title>
        <authorList>
            <person name="Sahin N."/>
            <person name="Ay H."/>
            <person name="Saygin H."/>
        </authorList>
    </citation>
    <scope>NUCLEOTIDE SEQUENCE [LARGE SCALE GENOMIC DNA]</scope>
    <source>
        <strain evidence="2 3">DSM 45347</strain>
    </source>
</reference>
<dbReference type="InterPro" id="IPR046259">
    <property type="entry name" value="DUF6292"/>
</dbReference>
<protein>
    <recommendedName>
        <fullName evidence="1">DUF6292 domain-containing protein</fullName>
    </recommendedName>
</protein>
<evidence type="ECO:0000313" key="3">
    <source>
        <dbReference type="Proteomes" id="UP000295431"/>
    </source>
</evidence>
<name>A0A4R4PA85_9ACTN</name>
<keyword evidence="3" id="KW-1185">Reference proteome</keyword>
<sequence>MADSAYPAHHPVEQVDTAHAYITETVTALNDRGIRVDRSHLDPMGPVDATIITGDNALVWDEWAGWRIGTYVSGHQGERTVLRDARLLGGGVLLAPSALAELVESGDSLPLVTRDRDARDGLFDALRKH</sequence>
<feature type="domain" description="DUF6292" evidence="1">
    <location>
        <begin position="21"/>
        <end position="104"/>
    </location>
</feature>
<dbReference type="EMBL" id="SMJW01000009">
    <property type="protein sequence ID" value="TDC19488.1"/>
    <property type="molecule type" value="Genomic_DNA"/>
</dbReference>
<comment type="caution">
    <text evidence="2">The sequence shown here is derived from an EMBL/GenBank/DDBJ whole genome shotgun (WGS) entry which is preliminary data.</text>
</comment>
<gene>
    <name evidence="2" type="ORF">E1284_03685</name>
</gene>
<proteinExistence type="predicted"/>
<dbReference type="Proteomes" id="UP000295431">
    <property type="component" value="Unassembled WGS sequence"/>
</dbReference>
<dbReference type="OrthoDB" id="4190452at2"/>
<dbReference type="RefSeq" id="WP_131937016.1">
    <property type="nucleotide sequence ID" value="NZ_BAAAMX010000023.1"/>
</dbReference>
<organism evidence="2 3">
    <name type="scientific">Actinomadura bangladeshensis</name>
    <dbReference type="NCBI Taxonomy" id="453573"/>
    <lineage>
        <taxon>Bacteria</taxon>
        <taxon>Bacillati</taxon>
        <taxon>Actinomycetota</taxon>
        <taxon>Actinomycetes</taxon>
        <taxon>Streptosporangiales</taxon>
        <taxon>Thermomonosporaceae</taxon>
        <taxon>Actinomadura</taxon>
    </lineage>
</organism>
<dbReference type="Pfam" id="PF19809">
    <property type="entry name" value="DUF6292"/>
    <property type="match status" value="1"/>
</dbReference>
<evidence type="ECO:0000313" key="2">
    <source>
        <dbReference type="EMBL" id="TDC19488.1"/>
    </source>
</evidence>
<evidence type="ECO:0000259" key="1">
    <source>
        <dbReference type="Pfam" id="PF19809"/>
    </source>
</evidence>
<accession>A0A4R4PA85</accession>